<gene>
    <name evidence="6" type="ORF">PGLA2088_LOCUS11845</name>
</gene>
<dbReference type="Gene3D" id="2.130.10.10">
    <property type="entry name" value="YVTN repeat-like/Quinoprotein amine dehydrogenase"/>
    <property type="match status" value="1"/>
</dbReference>
<dbReference type="InterPro" id="IPR001680">
    <property type="entry name" value="WD40_rpt"/>
</dbReference>
<dbReference type="SMART" id="SM00320">
    <property type="entry name" value="WD40"/>
    <property type="match status" value="2"/>
</dbReference>
<feature type="compositionally biased region" description="Basic and acidic residues" evidence="4">
    <location>
        <begin position="609"/>
        <end position="624"/>
    </location>
</feature>
<dbReference type="GO" id="GO:0005737">
    <property type="term" value="C:cytoplasm"/>
    <property type="evidence" value="ECO:0007669"/>
    <property type="project" value="UniProtKB-ARBA"/>
</dbReference>
<dbReference type="EMBL" id="CAJNNW010013818">
    <property type="protein sequence ID" value="CAE8655848.1"/>
    <property type="molecule type" value="Genomic_DNA"/>
</dbReference>
<dbReference type="InterPro" id="IPR048720">
    <property type="entry name" value="PROPPIN"/>
</dbReference>
<dbReference type="InterPro" id="IPR015943">
    <property type="entry name" value="WD40/YVTN_repeat-like_dom_sf"/>
</dbReference>
<evidence type="ECO:0000259" key="5">
    <source>
        <dbReference type="Pfam" id="PF01425"/>
    </source>
</evidence>
<organism evidence="6 7">
    <name type="scientific">Polarella glacialis</name>
    <name type="common">Dinoflagellate</name>
    <dbReference type="NCBI Taxonomy" id="89957"/>
    <lineage>
        <taxon>Eukaryota</taxon>
        <taxon>Sar</taxon>
        <taxon>Alveolata</taxon>
        <taxon>Dinophyceae</taxon>
        <taxon>Suessiales</taxon>
        <taxon>Suessiaceae</taxon>
        <taxon>Polarella</taxon>
    </lineage>
</organism>
<dbReference type="PANTHER" id="PTHR43372:SF4">
    <property type="entry name" value="FATTY-ACID AMIDE HYDROLASE 2"/>
    <property type="match status" value="1"/>
</dbReference>
<keyword evidence="2" id="KW-0677">Repeat</keyword>
<reference evidence="6" key="1">
    <citation type="submission" date="2021-02" db="EMBL/GenBank/DDBJ databases">
        <authorList>
            <person name="Dougan E. K."/>
            <person name="Rhodes N."/>
            <person name="Thang M."/>
            <person name="Chan C."/>
        </authorList>
    </citation>
    <scope>NUCLEOTIDE SEQUENCE</scope>
</reference>
<feature type="compositionally biased region" description="Acidic residues" evidence="4">
    <location>
        <begin position="628"/>
        <end position="637"/>
    </location>
</feature>
<dbReference type="Pfam" id="PF21032">
    <property type="entry name" value="PROPPIN"/>
    <property type="match status" value="1"/>
</dbReference>
<dbReference type="Proteomes" id="UP000626109">
    <property type="component" value="Unassembled WGS sequence"/>
</dbReference>
<evidence type="ECO:0000256" key="3">
    <source>
        <dbReference type="ARBA" id="ARBA00025740"/>
    </source>
</evidence>
<feature type="region of interest" description="Disordered" evidence="4">
    <location>
        <begin position="607"/>
        <end position="637"/>
    </location>
</feature>
<evidence type="ECO:0000256" key="2">
    <source>
        <dbReference type="ARBA" id="ARBA00022737"/>
    </source>
</evidence>
<dbReference type="SUPFAM" id="SSF50978">
    <property type="entry name" value="WD40 repeat-like"/>
    <property type="match status" value="1"/>
</dbReference>
<feature type="region of interest" description="Disordered" evidence="4">
    <location>
        <begin position="816"/>
        <end position="842"/>
    </location>
</feature>
<comment type="caution">
    <text evidence="6">The sequence shown here is derived from an EMBL/GenBank/DDBJ whole genome shotgun (WGS) entry which is preliminary data.</text>
</comment>
<sequence>MADAWCFRPAWEQARGVLQREVSCVALTDEHIARIERLDGCGRGGVNAVVVRAFGAARDRAQLADAALQRGEVWGPLHGVPITVKECFMVTGLRTTAAIPGLENYFADSNALNVQRLIDAGAIVLGKTNLPPYCADLQSGNELYGRSSNPWDLSRTCGGSSGGSAASLACGFGALELGTDIGGSIRVPAHFCGVCGHKPSYGLGHLHGNLPGANHRSLQPASALKGSLVRARMDPSFHHDLAVSGPMARCCSDLELAMQLLSPPEPVMAKAGWSFQLPPPRCTDVTTLRVAAWLDHGKYPTDRHYLALLEAAVGALEQAGALVDRSARPFSEAESEKVIKTYLGFLTSAGEAFGGSDSYPLLEHKKNAVRRNFIKETYEEFFTRFDVLICPVLPIPAFHHAEKHILQRTFTGEGIRDFDYLGMQFWPGVVIVADLPSTVLPVGRTPDNLPCGVQIVGPNFHDLTCIEVGKILERIHALKLHLASATMRFNMGCSERGAAKLGLVTVVDTYTLKLVGTVFAHRSPVQALCLNPTGQLLATASCRGTVVRVFGVPALDMLFSFRRGASSCRILGLNFSRDSAHICAPSAGGTVHIFKNSERLLSELPLQSEEAKAEAPASDGREDGEPQSTDDEPEVEDDFGEWNLIVERPERLLELCVNPPSSYAFTPSSCSRAASAKNALQTLSAVSEFAVGNTAKYAKSLLQLLPQPCRELVDAPRAFAWVHLRDEEDPRDVRKLHSAGMCLQAVLGSAAQAEELRPQCGSYIACLSTTKRANGSPGRAEVLVASPVRGCAHVYEWSTTVGGECRLRTEHSFTGLCHRSPPPEPSAGGVTGPHARPQSVAF</sequence>
<dbReference type="AlphaFoldDB" id="A0A813IS99"/>
<evidence type="ECO:0000256" key="4">
    <source>
        <dbReference type="SAM" id="MobiDB-lite"/>
    </source>
</evidence>
<proteinExistence type="inferred from homology"/>
<dbReference type="Pfam" id="PF01425">
    <property type="entry name" value="Amidase"/>
    <property type="match status" value="2"/>
</dbReference>
<evidence type="ECO:0000313" key="6">
    <source>
        <dbReference type="EMBL" id="CAE8655848.1"/>
    </source>
</evidence>
<dbReference type="Gene3D" id="3.90.1300.10">
    <property type="entry name" value="Amidase signature (AS) domain"/>
    <property type="match status" value="1"/>
</dbReference>
<comment type="similarity">
    <text evidence="3">Belongs to the WD repeat PROPPIN family.</text>
</comment>
<keyword evidence="1" id="KW-0853">WD repeat</keyword>
<dbReference type="InterPro" id="IPR036928">
    <property type="entry name" value="AS_sf"/>
</dbReference>
<dbReference type="InterPro" id="IPR052739">
    <property type="entry name" value="FAAH2"/>
</dbReference>
<protein>
    <recommendedName>
        <fullName evidence="5">Amidase domain-containing protein</fullName>
    </recommendedName>
</protein>
<dbReference type="InterPro" id="IPR036322">
    <property type="entry name" value="WD40_repeat_dom_sf"/>
</dbReference>
<accession>A0A813IS99</accession>
<dbReference type="GO" id="GO:0012505">
    <property type="term" value="C:endomembrane system"/>
    <property type="evidence" value="ECO:0007669"/>
    <property type="project" value="TreeGrafter"/>
</dbReference>
<feature type="domain" description="Amidase" evidence="5">
    <location>
        <begin position="45"/>
        <end position="325"/>
    </location>
</feature>
<dbReference type="InterPro" id="IPR023631">
    <property type="entry name" value="Amidase_dom"/>
</dbReference>
<dbReference type="PANTHER" id="PTHR43372">
    <property type="entry name" value="FATTY-ACID AMIDE HYDROLASE"/>
    <property type="match status" value="1"/>
</dbReference>
<name>A0A813IS99_POLGL</name>
<evidence type="ECO:0000313" key="7">
    <source>
        <dbReference type="Proteomes" id="UP000626109"/>
    </source>
</evidence>
<feature type="domain" description="Amidase" evidence="5">
    <location>
        <begin position="365"/>
        <end position="465"/>
    </location>
</feature>
<dbReference type="SUPFAM" id="SSF75304">
    <property type="entry name" value="Amidase signature (AS) enzymes"/>
    <property type="match status" value="1"/>
</dbReference>
<evidence type="ECO:0000256" key="1">
    <source>
        <dbReference type="ARBA" id="ARBA00022574"/>
    </source>
</evidence>